<gene>
    <name evidence="13" type="ORF">EYQ16_04725</name>
</gene>
<dbReference type="EMBL" id="DUAV01000030">
    <property type="protein sequence ID" value="HIG63800.1"/>
    <property type="molecule type" value="Genomic_DNA"/>
</dbReference>
<dbReference type="GO" id="GO:0003723">
    <property type="term" value="F:RNA binding"/>
    <property type="evidence" value="ECO:0007669"/>
    <property type="project" value="UniProtKB-UniRule"/>
</dbReference>
<evidence type="ECO:0000259" key="12">
    <source>
        <dbReference type="PROSITE" id="PS51975"/>
    </source>
</evidence>
<evidence type="ECO:0000256" key="8">
    <source>
        <dbReference type="ARBA" id="ARBA00022759"/>
    </source>
</evidence>
<evidence type="ECO:0000313" key="13">
    <source>
        <dbReference type="EMBL" id="HIG63800.1"/>
    </source>
</evidence>
<dbReference type="SUPFAM" id="SSF53098">
    <property type="entry name" value="Ribonuclease H-like"/>
    <property type="match status" value="1"/>
</dbReference>
<dbReference type="GO" id="GO:0006298">
    <property type="term" value="P:mismatch repair"/>
    <property type="evidence" value="ECO:0007669"/>
    <property type="project" value="TreeGrafter"/>
</dbReference>
<evidence type="ECO:0000256" key="10">
    <source>
        <dbReference type="PROSITE-ProRule" id="PRU01319"/>
    </source>
</evidence>
<keyword evidence="8 10" id="KW-0255">Endonuclease</keyword>
<dbReference type="AlphaFoldDB" id="A0A7C7ZGJ8"/>
<protein>
    <recommendedName>
        <fullName evidence="11">Ribonuclease</fullName>
        <ecNumber evidence="11">3.1.26.4</ecNumber>
    </recommendedName>
</protein>
<keyword evidence="7 10" id="KW-0479">Metal-binding</keyword>
<feature type="binding site" evidence="10">
    <location>
        <position position="15"/>
    </location>
    <ligand>
        <name>a divalent metal cation</name>
        <dbReference type="ChEBI" id="CHEBI:60240"/>
    </ligand>
</feature>
<dbReference type="GO" id="GO:0046872">
    <property type="term" value="F:metal ion binding"/>
    <property type="evidence" value="ECO:0007669"/>
    <property type="project" value="UniProtKB-KW"/>
</dbReference>
<reference evidence="14" key="1">
    <citation type="journal article" date="2019" name="bioRxiv">
        <title>Genome diversification in globally distributed novel marine Proteobacteria is linked to environmental adaptation.</title>
        <authorList>
            <person name="Zhou Z."/>
            <person name="Tran P.Q."/>
            <person name="Kieft K."/>
            <person name="Anantharaman K."/>
        </authorList>
    </citation>
    <scope>NUCLEOTIDE SEQUENCE [LARGE SCALE GENOMIC DNA]</scope>
</reference>
<dbReference type="PROSITE" id="PS51975">
    <property type="entry name" value="RNASE_H_2"/>
    <property type="match status" value="1"/>
</dbReference>
<dbReference type="InterPro" id="IPR024567">
    <property type="entry name" value="RNase_HII/HIII_dom"/>
</dbReference>
<accession>A0A7C7ZGJ8</accession>
<comment type="catalytic activity">
    <reaction evidence="1 10 11">
        <text>Endonucleolytic cleavage to 5'-phosphomonoester.</text>
        <dbReference type="EC" id="3.1.26.4"/>
    </reaction>
</comment>
<dbReference type="CDD" id="cd07180">
    <property type="entry name" value="RNase_HII_archaea_like"/>
    <property type="match status" value="1"/>
</dbReference>
<dbReference type="EC" id="3.1.26.4" evidence="11"/>
<comment type="caution">
    <text evidence="13">The sequence shown here is derived from an EMBL/GenBank/DDBJ whole genome shotgun (WGS) entry which is preliminary data.</text>
</comment>
<dbReference type="Gene3D" id="3.30.420.10">
    <property type="entry name" value="Ribonuclease H-like superfamily/Ribonuclease H"/>
    <property type="match status" value="1"/>
</dbReference>
<feature type="domain" description="RNase H type-2" evidence="12">
    <location>
        <begin position="9"/>
        <end position="217"/>
    </location>
</feature>
<dbReference type="InterPro" id="IPR012337">
    <property type="entry name" value="RNaseH-like_sf"/>
</dbReference>
<keyword evidence="6 10" id="KW-0540">Nuclease</keyword>
<dbReference type="GO" id="GO:0043137">
    <property type="term" value="P:DNA replication, removal of RNA primer"/>
    <property type="evidence" value="ECO:0007669"/>
    <property type="project" value="TreeGrafter"/>
</dbReference>
<keyword evidence="5" id="KW-0963">Cytoplasm</keyword>
<dbReference type="InterPro" id="IPR001352">
    <property type="entry name" value="RNase_HII/HIII"/>
</dbReference>
<proteinExistence type="inferred from homology"/>
<dbReference type="GO" id="GO:0004523">
    <property type="term" value="F:RNA-DNA hybrid ribonuclease activity"/>
    <property type="evidence" value="ECO:0007669"/>
    <property type="project" value="UniProtKB-UniRule"/>
</dbReference>
<dbReference type="PANTHER" id="PTHR10954:SF23">
    <property type="entry name" value="RIBONUCLEASE"/>
    <property type="match status" value="1"/>
</dbReference>
<evidence type="ECO:0000256" key="4">
    <source>
        <dbReference type="ARBA" id="ARBA00004496"/>
    </source>
</evidence>
<dbReference type="InterPro" id="IPR036397">
    <property type="entry name" value="RNaseH_sf"/>
</dbReference>
<dbReference type="Proteomes" id="UP000589516">
    <property type="component" value="Unassembled WGS sequence"/>
</dbReference>
<dbReference type="Gene3D" id="1.10.10.460">
    <property type="entry name" value="Ribonuclease hii. Domain 2"/>
    <property type="match status" value="1"/>
</dbReference>
<sequence length="228" mass="24945">MNDENTAPGLVAGLDEAGRGPVLGPMAVAIVATDDEEALRKLGVRDSKQLSPRRRGELAAAIRQSCECAVELIEPETIDRFVAEGGLNRLEERAFARLIAQLAPTVAFVDSPELDGEKVGARISGRLPPGLECQVIAITKADQKIPAASAASILAKEAREEAMVRLRAELGECGSGYPSDERTITFLKVYRREHNEWPPGTRKSWKTLERLERQEPRVTLDDFGTDNE</sequence>
<evidence type="ECO:0000313" key="14">
    <source>
        <dbReference type="Proteomes" id="UP000589516"/>
    </source>
</evidence>
<evidence type="ECO:0000256" key="9">
    <source>
        <dbReference type="ARBA" id="ARBA00022801"/>
    </source>
</evidence>
<name>A0A7C7ZGJ8_9ARCH</name>
<evidence type="ECO:0000256" key="11">
    <source>
        <dbReference type="RuleBase" id="RU003515"/>
    </source>
</evidence>
<keyword evidence="9 10" id="KW-0378">Hydrolase</keyword>
<feature type="binding site" evidence="10">
    <location>
        <position position="110"/>
    </location>
    <ligand>
        <name>a divalent metal cation</name>
        <dbReference type="ChEBI" id="CHEBI:60240"/>
    </ligand>
</feature>
<evidence type="ECO:0000256" key="7">
    <source>
        <dbReference type="ARBA" id="ARBA00022723"/>
    </source>
</evidence>
<organism evidence="13 14">
    <name type="scientific">Marine Group III euryarchaeote</name>
    <dbReference type="NCBI Taxonomy" id="2173149"/>
    <lineage>
        <taxon>Archaea</taxon>
        <taxon>Methanobacteriati</taxon>
        <taxon>Thermoplasmatota</taxon>
        <taxon>Thermoplasmata</taxon>
        <taxon>Candidatus Thermoprofundales</taxon>
    </lineage>
</organism>
<evidence type="ECO:0000256" key="3">
    <source>
        <dbReference type="ARBA" id="ARBA00004065"/>
    </source>
</evidence>
<dbReference type="NCBIfam" id="TIGR00729">
    <property type="entry name" value="ribonuclease HII"/>
    <property type="match status" value="1"/>
</dbReference>
<comment type="cofactor">
    <cofactor evidence="2">
        <name>Mg(2+)</name>
        <dbReference type="ChEBI" id="CHEBI:18420"/>
    </cofactor>
</comment>
<dbReference type="InterPro" id="IPR023160">
    <property type="entry name" value="RNase_HII_hlx-loop-hlx_cap_dom"/>
</dbReference>
<comment type="similarity">
    <text evidence="11">Belongs to the RNase HII family.</text>
</comment>
<evidence type="ECO:0000256" key="2">
    <source>
        <dbReference type="ARBA" id="ARBA00001946"/>
    </source>
</evidence>
<comment type="function">
    <text evidence="3 11">Endonuclease that specifically degrades the RNA of RNA-DNA hybrids.</text>
</comment>
<evidence type="ECO:0000256" key="5">
    <source>
        <dbReference type="ARBA" id="ARBA00022490"/>
    </source>
</evidence>
<evidence type="ECO:0000256" key="1">
    <source>
        <dbReference type="ARBA" id="ARBA00000077"/>
    </source>
</evidence>
<dbReference type="InterPro" id="IPR004649">
    <property type="entry name" value="RNase_H2_suA"/>
</dbReference>
<dbReference type="PANTHER" id="PTHR10954">
    <property type="entry name" value="RIBONUCLEASE H2 SUBUNIT A"/>
    <property type="match status" value="1"/>
</dbReference>
<dbReference type="Pfam" id="PF01351">
    <property type="entry name" value="RNase_HII"/>
    <property type="match status" value="1"/>
</dbReference>
<dbReference type="GO" id="GO:0032299">
    <property type="term" value="C:ribonuclease H2 complex"/>
    <property type="evidence" value="ECO:0007669"/>
    <property type="project" value="TreeGrafter"/>
</dbReference>
<comment type="subcellular location">
    <subcellularLocation>
        <location evidence="4">Cytoplasm</location>
    </subcellularLocation>
</comment>
<dbReference type="GO" id="GO:0005737">
    <property type="term" value="C:cytoplasm"/>
    <property type="evidence" value="ECO:0007669"/>
    <property type="project" value="UniProtKB-SubCell"/>
</dbReference>
<feature type="binding site" evidence="10">
    <location>
        <position position="16"/>
    </location>
    <ligand>
        <name>a divalent metal cation</name>
        <dbReference type="ChEBI" id="CHEBI:60240"/>
    </ligand>
</feature>
<evidence type="ECO:0000256" key="6">
    <source>
        <dbReference type="ARBA" id="ARBA00022722"/>
    </source>
</evidence>
<comment type="cofactor">
    <cofactor evidence="10">
        <name>Mn(2+)</name>
        <dbReference type="ChEBI" id="CHEBI:29035"/>
    </cofactor>
    <cofactor evidence="10">
        <name>Mg(2+)</name>
        <dbReference type="ChEBI" id="CHEBI:18420"/>
    </cofactor>
    <text evidence="10">Manganese or magnesium. Binds 1 divalent metal ion per monomer in the absence of substrate. May bind a second metal ion after substrate binding.</text>
</comment>